<dbReference type="PANTHER" id="PTHR42850">
    <property type="entry name" value="METALLOPHOSPHOESTERASE"/>
    <property type="match status" value="1"/>
</dbReference>
<protein>
    <submittedName>
        <fullName evidence="2">Bis(5'nucleosyl)-tetraphosphatase, ApaH</fullName>
    </submittedName>
</protein>
<dbReference type="GO" id="GO:0005737">
    <property type="term" value="C:cytoplasm"/>
    <property type="evidence" value="ECO:0007669"/>
    <property type="project" value="TreeGrafter"/>
</dbReference>
<evidence type="ECO:0000313" key="3">
    <source>
        <dbReference type="Proteomes" id="UP000008207"/>
    </source>
</evidence>
<dbReference type="Proteomes" id="UP000008207">
    <property type="component" value="Chromosome"/>
</dbReference>
<evidence type="ECO:0000313" key="2">
    <source>
        <dbReference type="EMBL" id="ACL60708.1"/>
    </source>
</evidence>
<evidence type="ECO:0000259" key="1">
    <source>
        <dbReference type="Pfam" id="PF00149"/>
    </source>
</evidence>
<dbReference type="InterPro" id="IPR004843">
    <property type="entry name" value="Calcineurin-like_PHP"/>
</dbReference>
<reference evidence="2 3" key="1">
    <citation type="submission" date="2009-01" db="EMBL/GenBank/DDBJ databases">
        <title>Complete sequence of chromosome of Methylobacterium nodulans ORS 2060.</title>
        <authorList>
            <consortium name="US DOE Joint Genome Institute"/>
            <person name="Lucas S."/>
            <person name="Copeland A."/>
            <person name="Lapidus A."/>
            <person name="Glavina del Rio T."/>
            <person name="Dalin E."/>
            <person name="Tice H."/>
            <person name="Bruce D."/>
            <person name="Goodwin L."/>
            <person name="Pitluck S."/>
            <person name="Sims D."/>
            <person name="Brettin T."/>
            <person name="Detter J.C."/>
            <person name="Han C."/>
            <person name="Larimer F."/>
            <person name="Land M."/>
            <person name="Hauser L."/>
            <person name="Kyrpides N."/>
            <person name="Ivanova N."/>
            <person name="Marx C.J."/>
            <person name="Richardson P."/>
        </authorList>
    </citation>
    <scope>NUCLEOTIDE SEQUENCE [LARGE SCALE GENOMIC DNA]</scope>
    <source>
        <strain evidence="3">LMG 21967 / CNCM I-2342 / ORS 2060</strain>
    </source>
</reference>
<dbReference type="eggNOG" id="COG0639">
    <property type="taxonomic scope" value="Bacteria"/>
</dbReference>
<dbReference type="SUPFAM" id="SSF56300">
    <property type="entry name" value="Metallo-dependent phosphatases"/>
    <property type="match status" value="1"/>
</dbReference>
<dbReference type="HOGENOM" id="CLU_023125_4_1_5"/>
<organism evidence="2 3">
    <name type="scientific">Methylobacterium nodulans (strain LMG 21967 / CNCM I-2342 / ORS 2060)</name>
    <dbReference type="NCBI Taxonomy" id="460265"/>
    <lineage>
        <taxon>Bacteria</taxon>
        <taxon>Pseudomonadati</taxon>
        <taxon>Pseudomonadota</taxon>
        <taxon>Alphaproteobacteria</taxon>
        <taxon>Hyphomicrobiales</taxon>
        <taxon>Methylobacteriaceae</taxon>
        <taxon>Methylobacterium</taxon>
    </lineage>
</organism>
<dbReference type="GO" id="GO:0008803">
    <property type="term" value="F:bis(5'-nucleosyl)-tetraphosphatase (symmetrical) activity"/>
    <property type="evidence" value="ECO:0007669"/>
    <property type="project" value="TreeGrafter"/>
</dbReference>
<proteinExistence type="predicted"/>
<dbReference type="InterPro" id="IPR050126">
    <property type="entry name" value="Ap4A_hydrolase"/>
</dbReference>
<dbReference type="CDD" id="cd00144">
    <property type="entry name" value="MPP_PPP_family"/>
    <property type="match status" value="1"/>
</dbReference>
<dbReference type="RefSeq" id="WP_015932306.1">
    <property type="nucleotide sequence ID" value="NC_011894.1"/>
</dbReference>
<sequence length="267" mass="29403">MGTRVRRGVRQGGAALRQRLIARFGRRQPPAPGPIEYWPALGGRSVVAFGDIHGRDDLLARAHARLDALSAARGLCPLEIYLGDLIDRGPDSRDVVERLIARAREREVIALRGNHEAMLLRALDDDEALRLWLAQGGEATLRAYRGAPPEGQGGAASAREILRRALPPAHLAFLRGMPVSYTIGALLFVHAGIRPGRLIDQQDEEDLLWIREPFLSSERDHGLLVVHGHSPVAEPDFRFNRINIDTGAVYTGRLTALLISDRAIEIV</sequence>
<dbReference type="Gene3D" id="3.60.21.10">
    <property type="match status" value="1"/>
</dbReference>
<dbReference type="GO" id="GO:0016791">
    <property type="term" value="F:phosphatase activity"/>
    <property type="evidence" value="ECO:0007669"/>
    <property type="project" value="TreeGrafter"/>
</dbReference>
<dbReference type="InterPro" id="IPR029052">
    <property type="entry name" value="Metallo-depent_PP-like"/>
</dbReference>
<feature type="domain" description="Calcineurin-like phosphoesterase" evidence="1">
    <location>
        <begin position="46"/>
        <end position="233"/>
    </location>
</feature>
<dbReference type="AlphaFoldDB" id="B8ISQ9"/>
<keyword evidence="3" id="KW-1185">Reference proteome</keyword>
<dbReference type="STRING" id="460265.Mnod_5880"/>
<gene>
    <name evidence="2" type="ordered locus">Mnod_5880</name>
</gene>
<dbReference type="PANTHER" id="PTHR42850:SF4">
    <property type="entry name" value="ZINC-DEPENDENT ENDOPOLYPHOSPHATASE"/>
    <property type="match status" value="1"/>
</dbReference>
<name>B8ISQ9_METNO</name>
<accession>B8ISQ9</accession>
<dbReference type="KEGG" id="mno:Mnod_5880"/>
<dbReference type="EMBL" id="CP001349">
    <property type="protein sequence ID" value="ACL60708.1"/>
    <property type="molecule type" value="Genomic_DNA"/>
</dbReference>
<dbReference type="Pfam" id="PF00149">
    <property type="entry name" value="Metallophos"/>
    <property type="match status" value="1"/>
</dbReference>
<dbReference type="GO" id="GO:0110154">
    <property type="term" value="P:RNA decapping"/>
    <property type="evidence" value="ECO:0007669"/>
    <property type="project" value="TreeGrafter"/>
</dbReference>